<dbReference type="AlphaFoldDB" id="A0A7Y0HFM4"/>
<evidence type="ECO:0000313" key="2">
    <source>
        <dbReference type="EMBL" id="NMM44753.1"/>
    </source>
</evidence>
<keyword evidence="1" id="KW-1133">Transmembrane helix</keyword>
<feature type="transmembrane region" description="Helical" evidence="1">
    <location>
        <begin position="34"/>
        <end position="50"/>
    </location>
</feature>
<sequence length="51" mass="5400">MDRGPIYFLAVALGGVLLWLIYRRGMGLRGRMVLLACAVAIAAAIAVLLGL</sequence>
<evidence type="ECO:0000256" key="1">
    <source>
        <dbReference type="SAM" id="Phobius"/>
    </source>
</evidence>
<keyword evidence="1" id="KW-0472">Membrane</keyword>
<dbReference type="RefSeq" id="WP_169625153.1">
    <property type="nucleotide sequence ID" value="NZ_JABBNT010000003.1"/>
</dbReference>
<comment type="caution">
    <text evidence="2">The sequence shown here is derived from an EMBL/GenBank/DDBJ whole genome shotgun (WGS) entry which is preliminary data.</text>
</comment>
<reference evidence="2 3" key="1">
    <citation type="submission" date="2020-04" db="EMBL/GenBank/DDBJ databases">
        <title>Rhodospirillaceae bacterium KN72 isolated from deep sea.</title>
        <authorList>
            <person name="Zhang D.-C."/>
        </authorList>
    </citation>
    <scope>NUCLEOTIDE SEQUENCE [LARGE SCALE GENOMIC DNA]</scope>
    <source>
        <strain evidence="2 3">KN72</strain>
    </source>
</reference>
<keyword evidence="1" id="KW-0812">Transmembrane</keyword>
<proteinExistence type="predicted"/>
<gene>
    <name evidence="2" type="ORF">HH303_09710</name>
</gene>
<name>A0A7Y0HFM4_9PROT</name>
<dbReference type="Proteomes" id="UP000539372">
    <property type="component" value="Unassembled WGS sequence"/>
</dbReference>
<keyword evidence="3" id="KW-1185">Reference proteome</keyword>
<accession>A0A7Y0HFM4</accession>
<feature type="transmembrane region" description="Helical" evidence="1">
    <location>
        <begin position="6"/>
        <end position="22"/>
    </location>
</feature>
<protein>
    <submittedName>
        <fullName evidence="2">Uncharacterized protein</fullName>
    </submittedName>
</protein>
<evidence type="ECO:0000313" key="3">
    <source>
        <dbReference type="Proteomes" id="UP000539372"/>
    </source>
</evidence>
<organism evidence="2 3">
    <name type="scientific">Pacificispira spongiicola</name>
    <dbReference type="NCBI Taxonomy" id="2729598"/>
    <lineage>
        <taxon>Bacteria</taxon>
        <taxon>Pseudomonadati</taxon>
        <taxon>Pseudomonadota</taxon>
        <taxon>Alphaproteobacteria</taxon>
        <taxon>Rhodospirillales</taxon>
        <taxon>Rhodospirillaceae</taxon>
        <taxon>Pacificispira</taxon>
    </lineage>
</organism>
<dbReference type="EMBL" id="JABBNT010000003">
    <property type="protein sequence ID" value="NMM44753.1"/>
    <property type="molecule type" value="Genomic_DNA"/>
</dbReference>